<dbReference type="InterPro" id="IPR037294">
    <property type="entry name" value="ABC_BtuC-like"/>
</dbReference>
<feature type="transmembrane region" description="Helical" evidence="7">
    <location>
        <begin position="42"/>
        <end position="60"/>
    </location>
</feature>
<keyword evidence="9" id="KW-1185">Reference proteome</keyword>
<gene>
    <name evidence="8" type="primary">znuB</name>
    <name evidence="8" type="ORF">AQUSIP_09080</name>
</gene>
<dbReference type="EMBL" id="LR699119">
    <property type="protein sequence ID" value="VVC75618.1"/>
    <property type="molecule type" value="Genomic_DNA"/>
</dbReference>
<dbReference type="KEGG" id="asip:AQUSIP_09080"/>
<dbReference type="Pfam" id="PF00950">
    <property type="entry name" value="ABC-3"/>
    <property type="match status" value="1"/>
</dbReference>
<feature type="transmembrane region" description="Helical" evidence="7">
    <location>
        <begin position="170"/>
        <end position="188"/>
    </location>
</feature>
<dbReference type="GO" id="GO:0055085">
    <property type="term" value="P:transmembrane transport"/>
    <property type="evidence" value="ECO:0007669"/>
    <property type="project" value="InterPro"/>
</dbReference>
<protein>
    <submittedName>
        <fullName evidence="8">High-affinity zinc uptake system membrane protein ZnuB</fullName>
    </submittedName>
</protein>
<name>A0A5E4PGH2_9COXI</name>
<dbReference type="AlphaFoldDB" id="A0A5E4PGH2"/>
<keyword evidence="6" id="KW-0813">Transport</keyword>
<feature type="transmembrane region" description="Helical" evidence="7">
    <location>
        <begin position="194"/>
        <end position="212"/>
    </location>
</feature>
<evidence type="ECO:0000313" key="9">
    <source>
        <dbReference type="Proteomes" id="UP000324194"/>
    </source>
</evidence>
<keyword evidence="5 7" id="KW-0472">Membrane</keyword>
<evidence type="ECO:0000256" key="6">
    <source>
        <dbReference type="RuleBase" id="RU003943"/>
    </source>
</evidence>
<dbReference type="Proteomes" id="UP000324194">
    <property type="component" value="Chromosome 1"/>
</dbReference>
<accession>A0A5E4PGH2</accession>
<dbReference type="PANTHER" id="PTHR30477">
    <property type="entry name" value="ABC-TRANSPORTER METAL-BINDING PROTEIN"/>
    <property type="match status" value="1"/>
</dbReference>
<comment type="subcellular location">
    <subcellularLocation>
        <location evidence="6">Cell membrane</location>
        <topology evidence="6">Multi-pass membrane protein</topology>
    </subcellularLocation>
    <subcellularLocation>
        <location evidence="1">Membrane</location>
        <topology evidence="1">Multi-pass membrane protein</topology>
    </subcellularLocation>
</comment>
<feature type="transmembrane region" description="Helical" evidence="7">
    <location>
        <begin position="96"/>
        <end position="115"/>
    </location>
</feature>
<evidence type="ECO:0000256" key="2">
    <source>
        <dbReference type="ARBA" id="ARBA00008034"/>
    </source>
</evidence>
<dbReference type="InterPro" id="IPR001626">
    <property type="entry name" value="ABC_TroCD"/>
</dbReference>
<organism evidence="8 9">
    <name type="scientific">Aquicella siphonis</name>
    <dbReference type="NCBI Taxonomy" id="254247"/>
    <lineage>
        <taxon>Bacteria</taxon>
        <taxon>Pseudomonadati</taxon>
        <taxon>Pseudomonadota</taxon>
        <taxon>Gammaproteobacteria</taxon>
        <taxon>Legionellales</taxon>
        <taxon>Coxiellaceae</taxon>
        <taxon>Aquicella</taxon>
    </lineage>
</organism>
<dbReference type="SUPFAM" id="SSF81345">
    <property type="entry name" value="ABC transporter involved in vitamin B12 uptake, BtuC"/>
    <property type="match status" value="1"/>
</dbReference>
<comment type="similarity">
    <text evidence="2 6">Belongs to the ABC-3 integral membrane protein family.</text>
</comment>
<feature type="transmembrane region" description="Helical" evidence="7">
    <location>
        <begin position="247"/>
        <end position="264"/>
    </location>
</feature>
<evidence type="ECO:0000313" key="8">
    <source>
        <dbReference type="EMBL" id="VVC75618.1"/>
    </source>
</evidence>
<feature type="transmembrane region" description="Helical" evidence="7">
    <location>
        <begin position="135"/>
        <end position="158"/>
    </location>
</feature>
<keyword evidence="4 7" id="KW-1133">Transmembrane helix</keyword>
<evidence type="ECO:0000256" key="3">
    <source>
        <dbReference type="ARBA" id="ARBA00022692"/>
    </source>
</evidence>
<sequence>MIDTMTEIFAYEFMRHAFLAGTMAAILAGIVGYFVILRKLAFAAHALGHIGFAGASGALLAGLSPMTGQLLLTVLAAIGIGSLGERAHKSDMIIGIILSFCLGLGTLFLHFYNGYAGQASIILFGNLLGVSDQDISLMTWLMTASLIGIGILARRLIFSSIEPEMAEAKGISLYWMSVFFVVILSMAVTLASQVVGVILVFTLLIGPAAIAVQCTHHTWAGIMLSVALAILVVWMGIVLTFFTDWPISFWITALVFLLYLPTAFKRTAD</sequence>
<evidence type="ECO:0000256" key="4">
    <source>
        <dbReference type="ARBA" id="ARBA00022989"/>
    </source>
</evidence>
<dbReference type="PANTHER" id="PTHR30477:SF0">
    <property type="entry name" value="METAL TRANSPORT SYSTEM MEMBRANE PROTEIN TM_0125-RELATED"/>
    <property type="match status" value="1"/>
</dbReference>
<feature type="transmembrane region" description="Helical" evidence="7">
    <location>
        <begin position="13"/>
        <end position="35"/>
    </location>
</feature>
<evidence type="ECO:0000256" key="5">
    <source>
        <dbReference type="ARBA" id="ARBA00023136"/>
    </source>
</evidence>
<feature type="transmembrane region" description="Helical" evidence="7">
    <location>
        <begin position="66"/>
        <end position="84"/>
    </location>
</feature>
<feature type="transmembrane region" description="Helical" evidence="7">
    <location>
        <begin position="219"/>
        <end position="241"/>
    </location>
</feature>
<dbReference type="GO" id="GO:0043190">
    <property type="term" value="C:ATP-binding cassette (ABC) transporter complex"/>
    <property type="evidence" value="ECO:0007669"/>
    <property type="project" value="InterPro"/>
</dbReference>
<evidence type="ECO:0000256" key="1">
    <source>
        <dbReference type="ARBA" id="ARBA00004141"/>
    </source>
</evidence>
<keyword evidence="3 6" id="KW-0812">Transmembrane</keyword>
<proteinExistence type="inferred from homology"/>
<reference evidence="8 9" key="1">
    <citation type="submission" date="2019-08" db="EMBL/GenBank/DDBJ databases">
        <authorList>
            <person name="Guy L."/>
        </authorList>
    </citation>
    <scope>NUCLEOTIDE SEQUENCE [LARGE SCALE GENOMIC DNA]</scope>
    <source>
        <strain evidence="8 9">SGT-108</strain>
    </source>
</reference>
<evidence type="ECO:0000256" key="7">
    <source>
        <dbReference type="SAM" id="Phobius"/>
    </source>
</evidence>
<dbReference type="Gene3D" id="1.10.3470.10">
    <property type="entry name" value="ABC transporter involved in vitamin B12 uptake, BtuC"/>
    <property type="match status" value="1"/>
</dbReference>